<evidence type="ECO:0000259" key="2">
    <source>
        <dbReference type="Pfam" id="PF08305"/>
    </source>
</evidence>
<dbReference type="Proteomes" id="UP000380867">
    <property type="component" value="Unassembled WGS sequence"/>
</dbReference>
<dbReference type="SUPFAM" id="SSF49785">
    <property type="entry name" value="Galactose-binding domain-like"/>
    <property type="match status" value="1"/>
</dbReference>
<dbReference type="OrthoDB" id="3746384at2"/>
<dbReference type="Pfam" id="PF08305">
    <property type="entry name" value="NPCBM"/>
    <property type="match status" value="1"/>
</dbReference>
<evidence type="ECO:0000313" key="3">
    <source>
        <dbReference type="EMBL" id="KAA1399303.1"/>
    </source>
</evidence>
<accession>A0A5M4FHW0</accession>
<dbReference type="EMBL" id="SDPQ02000001">
    <property type="protein sequence ID" value="KAA1399303.1"/>
    <property type="molecule type" value="Genomic_DNA"/>
</dbReference>
<dbReference type="InterPro" id="IPR013222">
    <property type="entry name" value="Glyco_hyd_98_carb-bd"/>
</dbReference>
<keyword evidence="4" id="KW-1185">Reference proteome</keyword>
<dbReference type="RefSeq" id="WP_149687450.1">
    <property type="nucleotide sequence ID" value="NZ_SDPQ02000001.1"/>
</dbReference>
<protein>
    <recommendedName>
        <fullName evidence="2">Glycosyl hydrolase family 98 putative carbohydrate-binding module domain-containing protein</fullName>
    </recommendedName>
</protein>
<gene>
    <name evidence="3" type="ORF">ESP70_000565</name>
</gene>
<feature type="chain" id="PRO_5039708081" description="Glycosyl hydrolase family 98 putative carbohydrate-binding module domain-containing protein" evidence="1">
    <location>
        <begin position="22"/>
        <end position="265"/>
    </location>
</feature>
<dbReference type="AlphaFoldDB" id="A0A5M4FHW0"/>
<reference evidence="3" key="1">
    <citation type="submission" date="2019-09" db="EMBL/GenBank/DDBJ databases">
        <authorList>
            <person name="Li J."/>
        </authorList>
    </citation>
    <scope>NUCLEOTIDE SEQUENCE [LARGE SCALE GENOMIC DNA]</scope>
    <source>
        <strain evidence="3">JCM 14732</strain>
    </source>
</reference>
<feature type="domain" description="Glycosyl hydrolase family 98 putative carbohydrate-binding module" evidence="2">
    <location>
        <begin position="166"/>
        <end position="231"/>
    </location>
</feature>
<dbReference type="InterPro" id="IPR038637">
    <property type="entry name" value="NPCBM_sf"/>
</dbReference>
<evidence type="ECO:0000313" key="4">
    <source>
        <dbReference type="Proteomes" id="UP000380867"/>
    </source>
</evidence>
<feature type="signal peptide" evidence="1">
    <location>
        <begin position="1"/>
        <end position="21"/>
    </location>
</feature>
<sequence length="265" mass="28856">MRKLALILAAFALAIVPSAFLSQAQAVSRYDVTLHVSKTDVALGTPVVFSGKVSPTAKGSLVSIQYLFSDQESTRWVTIAHATVQADGTYARSVPPRASNWSYRVFKPAGAGRSSGASPQVVIRAYSWTHVVGSLLERYGWQYTNQYGPQTVAGTPVAEYWSTTASAHGESRWSTHQSCKRLRVDVGLDDRSDAGADAQFRIHFDGDLVYSLRVKKGTKVSVDLPIPRADTSSIKFSAEARNKNVPVYVNASNPRVYCALPVLED</sequence>
<dbReference type="InterPro" id="IPR008979">
    <property type="entry name" value="Galactose-bd-like_sf"/>
</dbReference>
<evidence type="ECO:0000256" key="1">
    <source>
        <dbReference type="SAM" id="SignalP"/>
    </source>
</evidence>
<comment type="caution">
    <text evidence="3">The sequence shown here is derived from an EMBL/GenBank/DDBJ whole genome shotgun (WGS) entry which is preliminary data.</text>
</comment>
<organism evidence="3 4">
    <name type="scientific">Aeromicrobium ginsengisoli</name>
    <dbReference type="NCBI Taxonomy" id="363867"/>
    <lineage>
        <taxon>Bacteria</taxon>
        <taxon>Bacillati</taxon>
        <taxon>Actinomycetota</taxon>
        <taxon>Actinomycetes</taxon>
        <taxon>Propionibacteriales</taxon>
        <taxon>Nocardioidaceae</taxon>
        <taxon>Aeromicrobium</taxon>
    </lineage>
</organism>
<keyword evidence="1" id="KW-0732">Signal</keyword>
<name>A0A5M4FHW0_9ACTN</name>
<proteinExistence type="predicted"/>
<dbReference type="Gene3D" id="2.60.120.1060">
    <property type="entry name" value="NPCBM/NEW2 domain"/>
    <property type="match status" value="1"/>
</dbReference>